<gene>
    <name evidence="3" type="primary">LOC103188629</name>
</gene>
<keyword evidence="4" id="KW-1185">Reference proteome</keyword>
<dbReference type="GO" id="GO:0043005">
    <property type="term" value="C:neuron projection"/>
    <property type="evidence" value="ECO:0007669"/>
    <property type="project" value="TreeGrafter"/>
</dbReference>
<dbReference type="GeneTree" id="ENSGT00530000063877"/>
<dbReference type="AlphaFoldDB" id="V9L9W8"/>
<dbReference type="Ensembl" id="ENSCMIT00000005856.1">
    <property type="protein sequence ID" value="ENSCMIP00000005664.1"/>
    <property type="gene ID" value="ENSCMIG00000003280.1"/>
</dbReference>
<dbReference type="GO" id="GO:0030133">
    <property type="term" value="C:transport vesicle"/>
    <property type="evidence" value="ECO:0007669"/>
    <property type="project" value="InterPro"/>
</dbReference>
<dbReference type="GO" id="GO:0007399">
    <property type="term" value="P:nervous system development"/>
    <property type="evidence" value="ECO:0007669"/>
    <property type="project" value="TreeGrafter"/>
</dbReference>
<keyword evidence="1" id="KW-0472">Membrane</keyword>
<evidence type="ECO:0000313" key="3">
    <source>
        <dbReference type="Ensembl" id="ENSCMIP00000005664.1"/>
    </source>
</evidence>
<dbReference type="InterPro" id="IPR024883">
    <property type="entry name" value="Neurensin"/>
</dbReference>
<feature type="transmembrane region" description="Helical" evidence="1">
    <location>
        <begin position="118"/>
        <end position="139"/>
    </location>
</feature>
<feature type="transmembrane region" description="Helical" evidence="1">
    <location>
        <begin position="62"/>
        <end position="84"/>
    </location>
</feature>
<sequence length="182" mass="19353">MAGCVAFCAPQDRAESADERRYGIRSYLHLFYEDCAGSVTRGRGELSIQLPASRRRSLTWKVGLWTGGFLLLTGLVTVTAGYLVPPRIEGIGEEEFVVVDEKAVEYNEALEVARLTGAALLSLGAAVMAGCVLALTAAARTLPKEFPAEAKHGAVIKTGSGGSSWLPGSWNRVQSIQPKAAT</sequence>
<evidence type="ECO:0000256" key="1">
    <source>
        <dbReference type="SAM" id="Phobius"/>
    </source>
</evidence>
<keyword evidence="1" id="KW-0812">Transmembrane</keyword>
<dbReference type="GO" id="GO:0043025">
    <property type="term" value="C:neuronal cell body"/>
    <property type="evidence" value="ECO:0007669"/>
    <property type="project" value="TreeGrafter"/>
</dbReference>
<protein>
    <submittedName>
        <fullName evidence="3">Neurensin 2</fullName>
    </submittedName>
    <submittedName>
        <fullName evidence="2">Neurensin-1</fullName>
    </submittedName>
</protein>
<dbReference type="GeneID" id="103188629"/>
<evidence type="ECO:0000313" key="2">
    <source>
        <dbReference type="EMBL" id="AFP09168.1"/>
    </source>
</evidence>
<dbReference type="RefSeq" id="XP_042197827.1">
    <property type="nucleotide sequence ID" value="XM_042341893.1"/>
</dbReference>
<accession>V9L9W8</accession>
<dbReference type="PANTHER" id="PTHR14796:SF5">
    <property type="entry name" value="NEURENSIN-2"/>
    <property type="match status" value="1"/>
</dbReference>
<proteinExistence type="evidence at transcript level"/>
<dbReference type="Proteomes" id="UP000314986">
    <property type="component" value="Unassembled WGS sequence"/>
</dbReference>
<dbReference type="OMA" id="GSSCLQF"/>
<dbReference type="EMBL" id="JW876651">
    <property type="protein sequence ID" value="AFP09168.1"/>
    <property type="molecule type" value="mRNA"/>
</dbReference>
<keyword evidence="1" id="KW-1133">Transmembrane helix</keyword>
<dbReference type="Pfam" id="PF14927">
    <property type="entry name" value="Neurensin"/>
    <property type="match status" value="1"/>
</dbReference>
<dbReference type="PANTHER" id="PTHR14796">
    <property type="entry name" value="NEURENSIN 1-RELATED"/>
    <property type="match status" value="1"/>
</dbReference>
<organism evidence="2">
    <name type="scientific">Callorhinchus milii</name>
    <name type="common">Ghost shark</name>
    <dbReference type="NCBI Taxonomy" id="7868"/>
    <lineage>
        <taxon>Eukaryota</taxon>
        <taxon>Metazoa</taxon>
        <taxon>Chordata</taxon>
        <taxon>Craniata</taxon>
        <taxon>Vertebrata</taxon>
        <taxon>Chondrichthyes</taxon>
        <taxon>Holocephali</taxon>
        <taxon>Chimaeriformes</taxon>
        <taxon>Callorhinchidae</taxon>
        <taxon>Callorhinchus</taxon>
    </lineage>
</organism>
<dbReference type="OrthoDB" id="5979667at2759"/>
<evidence type="ECO:0000313" key="4">
    <source>
        <dbReference type="Proteomes" id="UP000314986"/>
    </source>
</evidence>
<dbReference type="STRING" id="7868.ENSCMIP00000005664"/>
<reference evidence="4" key="2">
    <citation type="journal article" date="2007" name="PLoS Biol.">
        <title>Survey sequencing and comparative analysis of the elephant shark (Callorhinchus milii) genome.</title>
        <authorList>
            <person name="Venkatesh B."/>
            <person name="Kirkness E.F."/>
            <person name="Loh Y.H."/>
            <person name="Halpern A.L."/>
            <person name="Lee A.P."/>
            <person name="Johnson J."/>
            <person name="Dandona N."/>
            <person name="Viswanathan L.D."/>
            <person name="Tay A."/>
            <person name="Venter J.C."/>
            <person name="Strausberg R.L."/>
            <person name="Brenner S."/>
        </authorList>
    </citation>
    <scope>NUCLEOTIDE SEQUENCE [LARGE SCALE GENOMIC DNA]</scope>
</reference>
<name>V9L9W8_CALMI</name>
<reference evidence="3" key="4">
    <citation type="submission" date="2025-05" db="UniProtKB">
        <authorList>
            <consortium name="Ensembl"/>
        </authorList>
    </citation>
    <scope>IDENTIFICATION</scope>
</reference>
<reference evidence="2 4" key="3">
    <citation type="journal article" date="2014" name="Nature">
        <title>Elephant shark genome provides unique insights into gnathostome evolution.</title>
        <authorList>
            <consortium name="International Elephant Shark Genome Sequencing Consortium"/>
            <person name="Venkatesh B."/>
            <person name="Lee A.P."/>
            <person name="Ravi V."/>
            <person name="Maurya A.K."/>
            <person name="Lian M.M."/>
            <person name="Swann J.B."/>
            <person name="Ohta Y."/>
            <person name="Flajnik M.F."/>
            <person name="Sutoh Y."/>
            <person name="Kasahara M."/>
            <person name="Hoon S."/>
            <person name="Gangu V."/>
            <person name="Roy S.W."/>
            <person name="Irimia M."/>
            <person name="Korzh V."/>
            <person name="Kondrychyn I."/>
            <person name="Lim Z.W."/>
            <person name="Tay B.H."/>
            <person name="Tohari S."/>
            <person name="Kong K.W."/>
            <person name="Ho S."/>
            <person name="Lorente-Galdos B."/>
            <person name="Quilez J."/>
            <person name="Marques-Bonet T."/>
            <person name="Raney B.J."/>
            <person name="Ingham P.W."/>
            <person name="Tay A."/>
            <person name="Hillier L.W."/>
            <person name="Minx P."/>
            <person name="Boehm T."/>
            <person name="Wilson R.K."/>
            <person name="Brenner S."/>
            <person name="Warren W.C."/>
        </authorList>
    </citation>
    <scope>NUCLEOTIDE SEQUENCE</scope>
    <source>
        <tissue evidence="2">Brain</tissue>
    </source>
</reference>
<reference evidence="4" key="1">
    <citation type="journal article" date="2006" name="Science">
        <title>Ancient noncoding elements conserved in the human genome.</title>
        <authorList>
            <person name="Venkatesh B."/>
            <person name="Kirkness E.F."/>
            <person name="Loh Y.H."/>
            <person name="Halpern A.L."/>
            <person name="Lee A.P."/>
            <person name="Johnson J."/>
            <person name="Dandona N."/>
            <person name="Viswanathan L.D."/>
            <person name="Tay A."/>
            <person name="Venter J.C."/>
            <person name="Strausberg R.L."/>
            <person name="Brenner S."/>
        </authorList>
    </citation>
    <scope>NUCLEOTIDE SEQUENCE [LARGE SCALE GENOMIC DNA]</scope>
</reference>